<sequence length="258" mass="28728">MNPSQPAPPRSIPEQVAEQIGAAIIDGRHRPGERLIETELAAGFGVSRGPIREALRILERRHLIEIQPRRGAYVRSVSLNSIADLFNARMALSGLAAQLMAQLRPAGWLETLRRRIDELRAMASRRDVDPLDFAYVVTRAVRTIARGSDNALVVDVMANLADQTVWTTIWKTPLDYLTASSRRESVRRLALVLEAIEAGDGTSAERELRSFLEDDRDHAIRVLGRLRGEKVDGFRLLHAHPSGRGGPEKLRRRRSAAG</sequence>
<dbReference type="SMART" id="SM00345">
    <property type="entry name" value="HTH_GNTR"/>
    <property type="match status" value="1"/>
</dbReference>
<dbReference type="EMBL" id="JACHGB010000005">
    <property type="protein sequence ID" value="MBB5272794.1"/>
    <property type="molecule type" value="Genomic_DNA"/>
</dbReference>
<dbReference type="PROSITE" id="PS50949">
    <property type="entry name" value="HTH_GNTR"/>
    <property type="match status" value="1"/>
</dbReference>
<dbReference type="GO" id="GO:0003700">
    <property type="term" value="F:DNA-binding transcription factor activity"/>
    <property type="evidence" value="ECO:0007669"/>
    <property type="project" value="InterPro"/>
</dbReference>
<dbReference type="GO" id="GO:0003677">
    <property type="term" value="F:DNA binding"/>
    <property type="evidence" value="ECO:0007669"/>
    <property type="project" value="UniProtKB-KW"/>
</dbReference>
<keyword evidence="1" id="KW-0805">Transcription regulation</keyword>
<dbReference type="Gene3D" id="1.10.10.10">
    <property type="entry name" value="Winged helix-like DNA-binding domain superfamily/Winged helix DNA-binding domain"/>
    <property type="match status" value="1"/>
</dbReference>
<dbReference type="RefSeq" id="WP_183968659.1">
    <property type="nucleotide sequence ID" value="NZ_BAABEW010000012.1"/>
</dbReference>
<evidence type="ECO:0000256" key="1">
    <source>
        <dbReference type="ARBA" id="ARBA00023015"/>
    </source>
</evidence>
<gene>
    <name evidence="6" type="ORF">HNQ70_002817</name>
</gene>
<organism evidence="6 7">
    <name type="scientific">Quisquiliibacterium transsilvanicum</name>
    <dbReference type="NCBI Taxonomy" id="1549638"/>
    <lineage>
        <taxon>Bacteria</taxon>
        <taxon>Pseudomonadati</taxon>
        <taxon>Pseudomonadota</taxon>
        <taxon>Betaproteobacteria</taxon>
        <taxon>Burkholderiales</taxon>
        <taxon>Burkholderiaceae</taxon>
        <taxon>Quisquiliibacterium</taxon>
    </lineage>
</organism>
<comment type="caution">
    <text evidence="6">The sequence shown here is derived from an EMBL/GenBank/DDBJ whole genome shotgun (WGS) entry which is preliminary data.</text>
</comment>
<dbReference type="SUPFAM" id="SSF46785">
    <property type="entry name" value="Winged helix' DNA-binding domain"/>
    <property type="match status" value="1"/>
</dbReference>
<dbReference type="InterPro" id="IPR011711">
    <property type="entry name" value="GntR_C"/>
</dbReference>
<keyword evidence="7" id="KW-1185">Reference proteome</keyword>
<dbReference type="Pfam" id="PF07729">
    <property type="entry name" value="FCD"/>
    <property type="match status" value="1"/>
</dbReference>
<evidence type="ECO:0000256" key="2">
    <source>
        <dbReference type="ARBA" id="ARBA00023125"/>
    </source>
</evidence>
<dbReference type="Pfam" id="PF00392">
    <property type="entry name" value="GntR"/>
    <property type="match status" value="1"/>
</dbReference>
<feature type="region of interest" description="Disordered" evidence="4">
    <location>
        <begin position="237"/>
        <end position="258"/>
    </location>
</feature>
<evidence type="ECO:0000259" key="5">
    <source>
        <dbReference type="PROSITE" id="PS50949"/>
    </source>
</evidence>
<dbReference type="SUPFAM" id="SSF48008">
    <property type="entry name" value="GntR ligand-binding domain-like"/>
    <property type="match status" value="1"/>
</dbReference>
<protein>
    <submittedName>
        <fullName evidence="6">DNA-binding GntR family transcriptional regulator</fullName>
    </submittedName>
</protein>
<keyword evidence="3" id="KW-0804">Transcription</keyword>
<dbReference type="SMART" id="SM00895">
    <property type="entry name" value="FCD"/>
    <property type="match status" value="1"/>
</dbReference>
<dbReference type="PANTHER" id="PTHR43537">
    <property type="entry name" value="TRANSCRIPTIONAL REGULATOR, GNTR FAMILY"/>
    <property type="match status" value="1"/>
</dbReference>
<dbReference type="CDD" id="cd07377">
    <property type="entry name" value="WHTH_GntR"/>
    <property type="match status" value="1"/>
</dbReference>
<evidence type="ECO:0000256" key="3">
    <source>
        <dbReference type="ARBA" id="ARBA00023163"/>
    </source>
</evidence>
<dbReference type="Proteomes" id="UP000532440">
    <property type="component" value="Unassembled WGS sequence"/>
</dbReference>
<dbReference type="InterPro" id="IPR008920">
    <property type="entry name" value="TF_FadR/GntR_C"/>
</dbReference>
<evidence type="ECO:0000313" key="7">
    <source>
        <dbReference type="Proteomes" id="UP000532440"/>
    </source>
</evidence>
<dbReference type="AlphaFoldDB" id="A0A7W8HIN4"/>
<feature type="domain" description="HTH gntR-type" evidence="5">
    <location>
        <begin position="10"/>
        <end position="77"/>
    </location>
</feature>
<dbReference type="PANTHER" id="PTHR43537:SF51">
    <property type="entry name" value="HTH-TYPE TRANSCRIPTIONAL REGULATOR LGOR-RELATED"/>
    <property type="match status" value="1"/>
</dbReference>
<keyword evidence="2 6" id="KW-0238">DNA-binding</keyword>
<reference evidence="6 7" key="1">
    <citation type="submission" date="2020-08" db="EMBL/GenBank/DDBJ databases">
        <title>Genomic Encyclopedia of Type Strains, Phase IV (KMG-IV): sequencing the most valuable type-strain genomes for metagenomic binning, comparative biology and taxonomic classification.</title>
        <authorList>
            <person name="Goeker M."/>
        </authorList>
    </citation>
    <scope>NUCLEOTIDE SEQUENCE [LARGE SCALE GENOMIC DNA]</scope>
    <source>
        <strain evidence="6 7">DSM 29781</strain>
    </source>
</reference>
<evidence type="ECO:0000256" key="4">
    <source>
        <dbReference type="SAM" id="MobiDB-lite"/>
    </source>
</evidence>
<proteinExistence type="predicted"/>
<dbReference type="InterPro" id="IPR036390">
    <property type="entry name" value="WH_DNA-bd_sf"/>
</dbReference>
<evidence type="ECO:0000313" key="6">
    <source>
        <dbReference type="EMBL" id="MBB5272794.1"/>
    </source>
</evidence>
<dbReference type="InterPro" id="IPR036388">
    <property type="entry name" value="WH-like_DNA-bd_sf"/>
</dbReference>
<name>A0A7W8HIN4_9BURK</name>
<accession>A0A7W8HIN4</accession>
<dbReference type="InterPro" id="IPR000524">
    <property type="entry name" value="Tscrpt_reg_HTH_GntR"/>
</dbReference>
<dbReference type="Gene3D" id="1.20.120.530">
    <property type="entry name" value="GntR ligand-binding domain-like"/>
    <property type="match status" value="1"/>
</dbReference>